<protein>
    <recommendedName>
        <fullName evidence="4">DUF4177 domain-containing protein</fullName>
    </recommendedName>
</protein>
<name>A0A4U1C1X1_9SPHI</name>
<evidence type="ECO:0000256" key="1">
    <source>
        <dbReference type="SAM" id="SignalP"/>
    </source>
</evidence>
<reference evidence="2 3" key="1">
    <citation type="submission" date="2019-04" db="EMBL/GenBank/DDBJ databases">
        <title>Pedobacter sp. AR-3-17 sp. nov., isolated from Arctic soil.</title>
        <authorList>
            <person name="Dahal R.H."/>
            <person name="Kim D.-U."/>
        </authorList>
    </citation>
    <scope>NUCLEOTIDE SEQUENCE [LARGE SCALE GENOMIC DNA]</scope>
    <source>
        <strain evidence="2 3">AR-3-17</strain>
    </source>
</reference>
<comment type="caution">
    <text evidence="2">The sequence shown here is derived from an EMBL/GenBank/DDBJ whole genome shotgun (WGS) entry which is preliminary data.</text>
</comment>
<evidence type="ECO:0008006" key="4">
    <source>
        <dbReference type="Google" id="ProtNLM"/>
    </source>
</evidence>
<evidence type="ECO:0000313" key="3">
    <source>
        <dbReference type="Proteomes" id="UP000308181"/>
    </source>
</evidence>
<proteinExistence type="predicted"/>
<dbReference type="RefSeq" id="WP_136826520.1">
    <property type="nucleotide sequence ID" value="NZ_SWBP01000003.1"/>
</dbReference>
<dbReference type="EMBL" id="SWBP01000003">
    <property type="protein sequence ID" value="TKB97903.1"/>
    <property type="molecule type" value="Genomic_DNA"/>
</dbReference>
<dbReference type="OrthoDB" id="5873496at2"/>
<keyword evidence="3" id="KW-1185">Reference proteome</keyword>
<feature type="signal peptide" evidence="1">
    <location>
        <begin position="1"/>
        <end position="22"/>
    </location>
</feature>
<keyword evidence="1" id="KW-0732">Signal</keyword>
<sequence length="118" mass="13512">MKIIIYSLLIIFITGFNNTSFAQEASNTNEYRAFVFCELVASSSSLNTKTKVSVDFGLENPKSKERRLLDESGKIKTFNSMVDALNFMSEKGWEFVQAYVTIYDKDSTTHWLLKKKSD</sequence>
<dbReference type="Proteomes" id="UP000308181">
    <property type="component" value="Unassembled WGS sequence"/>
</dbReference>
<dbReference type="AlphaFoldDB" id="A0A4U1C1X1"/>
<evidence type="ECO:0000313" key="2">
    <source>
        <dbReference type="EMBL" id="TKB97903.1"/>
    </source>
</evidence>
<accession>A0A4U1C1X1</accession>
<organism evidence="2 3">
    <name type="scientific">Pedobacter cryophilus</name>
    <dbReference type="NCBI Taxonomy" id="2571271"/>
    <lineage>
        <taxon>Bacteria</taxon>
        <taxon>Pseudomonadati</taxon>
        <taxon>Bacteroidota</taxon>
        <taxon>Sphingobacteriia</taxon>
        <taxon>Sphingobacteriales</taxon>
        <taxon>Sphingobacteriaceae</taxon>
        <taxon>Pedobacter</taxon>
    </lineage>
</organism>
<feature type="chain" id="PRO_5020729146" description="DUF4177 domain-containing protein" evidence="1">
    <location>
        <begin position="23"/>
        <end position="118"/>
    </location>
</feature>
<gene>
    <name evidence="2" type="ORF">FA046_11190</name>
</gene>